<name>A0A699ZLE8_HAELA</name>
<dbReference type="EMBL" id="BLLF01001628">
    <property type="protein sequence ID" value="GFH20409.1"/>
    <property type="molecule type" value="Genomic_DNA"/>
</dbReference>
<dbReference type="Pfam" id="PF16503">
    <property type="entry name" value="zn-ribbon_14"/>
    <property type="match status" value="1"/>
</dbReference>
<dbReference type="AlphaFoldDB" id="A0A699ZLE8"/>
<evidence type="ECO:0000313" key="2">
    <source>
        <dbReference type="EMBL" id="GFH20409.1"/>
    </source>
</evidence>
<feature type="domain" description="Cytoplasmic tRNA 2-thiolation protein 1 C-terminal" evidence="1">
    <location>
        <begin position="20"/>
        <end position="45"/>
    </location>
</feature>
<gene>
    <name evidence="2" type="ORF">HaLaN_17521</name>
</gene>
<protein>
    <submittedName>
        <fullName evidence="2">Cytoplasmic tRNA adenylyltransferase 1</fullName>
    </submittedName>
</protein>
<keyword evidence="3" id="KW-1185">Reference proteome</keyword>
<reference evidence="2 3" key="1">
    <citation type="submission" date="2020-02" db="EMBL/GenBank/DDBJ databases">
        <title>Draft genome sequence of Haematococcus lacustris strain NIES-144.</title>
        <authorList>
            <person name="Morimoto D."/>
            <person name="Nakagawa S."/>
            <person name="Yoshida T."/>
            <person name="Sawayama S."/>
        </authorList>
    </citation>
    <scope>NUCLEOTIDE SEQUENCE [LARGE SCALE GENOMIC DNA]</scope>
    <source>
        <strain evidence="2 3">NIES-144</strain>
    </source>
</reference>
<dbReference type="GO" id="GO:0016779">
    <property type="term" value="F:nucleotidyltransferase activity"/>
    <property type="evidence" value="ECO:0007669"/>
    <property type="project" value="UniProtKB-KW"/>
</dbReference>
<evidence type="ECO:0000313" key="3">
    <source>
        <dbReference type="Proteomes" id="UP000485058"/>
    </source>
</evidence>
<organism evidence="2 3">
    <name type="scientific">Haematococcus lacustris</name>
    <name type="common">Green alga</name>
    <name type="synonym">Haematococcus pluvialis</name>
    <dbReference type="NCBI Taxonomy" id="44745"/>
    <lineage>
        <taxon>Eukaryota</taxon>
        <taxon>Viridiplantae</taxon>
        <taxon>Chlorophyta</taxon>
        <taxon>core chlorophytes</taxon>
        <taxon>Chlorophyceae</taxon>
        <taxon>CS clade</taxon>
        <taxon>Chlamydomonadales</taxon>
        <taxon>Haematococcaceae</taxon>
        <taxon>Haematococcus</taxon>
    </lineage>
</organism>
<proteinExistence type="predicted"/>
<feature type="non-terminal residue" evidence="2">
    <location>
        <position position="1"/>
    </location>
</feature>
<dbReference type="Proteomes" id="UP000485058">
    <property type="component" value="Unassembled WGS sequence"/>
</dbReference>
<comment type="caution">
    <text evidence="2">The sequence shown here is derived from an EMBL/GenBank/DDBJ whole genome shotgun (WGS) entry which is preliminary data.</text>
</comment>
<keyword evidence="2" id="KW-0548">Nucleotidyltransferase</keyword>
<dbReference type="InterPro" id="IPR032442">
    <property type="entry name" value="CTU1_C"/>
</dbReference>
<accession>A0A699ZLE8</accession>
<evidence type="ECO:0000259" key="1">
    <source>
        <dbReference type="Pfam" id="PF16503"/>
    </source>
</evidence>
<keyword evidence="2" id="KW-0808">Transferase</keyword>
<sequence length="59" mass="6167">PALAAGRQASWASRGLQSVGQCGRCGYLSSQPLCKACVLLEGLNRPLWVQARPSAQLAA</sequence>